<evidence type="ECO:0000313" key="1">
    <source>
        <dbReference type="EMBL" id="QOX62501.1"/>
    </source>
</evidence>
<name>A0ACD1A7W2_9FIRM</name>
<organism evidence="1 2">
    <name type="scientific">Anoxybacterium hadale</name>
    <dbReference type="NCBI Taxonomy" id="3408580"/>
    <lineage>
        <taxon>Bacteria</taxon>
        <taxon>Bacillati</taxon>
        <taxon>Bacillota</taxon>
        <taxon>Clostridia</taxon>
        <taxon>Peptostreptococcales</taxon>
        <taxon>Anaerovoracaceae</taxon>
        <taxon>Anoxybacterium</taxon>
    </lineage>
</organism>
<evidence type="ECO:0000313" key="2">
    <source>
        <dbReference type="Proteomes" id="UP000594014"/>
    </source>
</evidence>
<gene>
    <name evidence="1" type="ORF">FRZ06_03640</name>
</gene>
<dbReference type="EMBL" id="CP042469">
    <property type="protein sequence ID" value="QOX62501.1"/>
    <property type="molecule type" value="Genomic_DNA"/>
</dbReference>
<reference evidence="1" key="1">
    <citation type="submission" date="2019-08" db="EMBL/GenBank/DDBJ databases">
        <title>Genome sequence of Clostridiales bacterium MT110.</title>
        <authorList>
            <person name="Cao J."/>
        </authorList>
    </citation>
    <scope>NUCLEOTIDE SEQUENCE</scope>
    <source>
        <strain evidence="1">MT110</strain>
    </source>
</reference>
<dbReference type="Proteomes" id="UP000594014">
    <property type="component" value="Chromosome"/>
</dbReference>
<proteinExistence type="predicted"/>
<keyword evidence="2" id="KW-1185">Reference proteome</keyword>
<sequence length="298" mass="33475">MMNVKNAKTQIGTGKKTILRRAKLGILIFVLLAVILIALDVLPEGSGVWKPDYQKIDLDSILVKAQLSEDDYHALFLQTGLGKAAVDEIFLNNIGIRRERTIEEYQNNFFASGDYECRNVAIFVNEERIRNDDGAPVKGFEIADLKNGDVLITKATHTVGWRHGHAAIVTDATRGETLEAILLGNPSLLQNTSKWQTFPSYIQLRLKEDFKGDAERIAEYAKENFNGIPYGLFTGIPNKAPLEVKKTQCSHLVWYPYMHFGYDIDSDGSWLVTPKDIANSDLFDVVQVFGVNPEEVWP</sequence>
<accession>A0ACD1A7W2</accession>
<protein>
    <submittedName>
        <fullName evidence="1">Uncharacterized protein</fullName>
    </submittedName>
</protein>